<feature type="transmembrane region" description="Helical" evidence="1">
    <location>
        <begin position="59"/>
        <end position="83"/>
    </location>
</feature>
<gene>
    <name evidence="2" type="ORF">CAter282_1701</name>
</gene>
<proteinExistence type="predicted"/>
<feature type="transmembrane region" description="Helical" evidence="1">
    <location>
        <begin position="16"/>
        <end position="38"/>
    </location>
</feature>
<name>A0A127QIQ2_9BURK</name>
<keyword evidence="1" id="KW-0812">Transmembrane</keyword>
<evidence type="ECO:0000313" key="3">
    <source>
        <dbReference type="Proteomes" id="UP000071778"/>
    </source>
</evidence>
<reference evidence="2 3" key="1">
    <citation type="submission" date="2015-11" db="EMBL/GenBank/DDBJ databases">
        <title>Exploring the genomic traits of fungus-feeding bacterial genus Collimonas.</title>
        <authorList>
            <person name="Song C."/>
            <person name="Schmidt R."/>
            <person name="de Jager V."/>
            <person name="Krzyzanowska D."/>
            <person name="Jongedijk E."/>
            <person name="Cankar K."/>
            <person name="Beekwilder J."/>
            <person name="van Veen A."/>
            <person name="de Boer W."/>
            <person name="van Veen J.A."/>
            <person name="Garbeva P."/>
        </authorList>
    </citation>
    <scope>NUCLEOTIDE SEQUENCE [LARGE SCALE GENOMIC DNA]</scope>
    <source>
        <strain evidence="2 3">Ter282</strain>
    </source>
</reference>
<protein>
    <submittedName>
        <fullName evidence="2">Putative membrane protein</fullName>
    </submittedName>
</protein>
<keyword evidence="1" id="KW-1133">Transmembrane helix</keyword>
<accession>A0A127QIQ2</accession>
<sequence>MLVLAFPDYPNTQSGWLWFFVLALPVTLVGDLIGEFTFRNRVAQAILEKSQGKAFSLLRILYGLIAMLILFDIVWTLAMHFGVNKV</sequence>
<keyword evidence="3" id="KW-1185">Reference proteome</keyword>
<dbReference type="AlphaFoldDB" id="A0A127QIQ2"/>
<dbReference type="EMBL" id="CP013235">
    <property type="protein sequence ID" value="AMP09482.1"/>
    <property type="molecule type" value="Genomic_DNA"/>
</dbReference>
<dbReference type="PATRIC" id="fig|279058.18.peg.1684"/>
<evidence type="ECO:0000313" key="2">
    <source>
        <dbReference type="EMBL" id="AMP09482.1"/>
    </source>
</evidence>
<keyword evidence="1" id="KW-0472">Membrane</keyword>
<evidence type="ECO:0000256" key="1">
    <source>
        <dbReference type="SAM" id="Phobius"/>
    </source>
</evidence>
<organism evidence="2 3">
    <name type="scientific">Collimonas arenae</name>
    <dbReference type="NCBI Taxonomy" id="279058"/>
    <lineage>
        <taxon>Bacteria</taxon>
        <taxon>Pseudomonadati</taxon>
        <taxon>Pseudomonadota</taxon>
        <taxon>Betaproteobacteria</taxon>
        <taxon>Burkholderiales</taxon>
        <taxon>Oxalobacteraceae</taxon>
        <taxon>Collimonas</taxon>
    </lineage>
</organism>
<dbReference type="Proteomes" id="UP000071778">
    <property type="component" value="Chromosome"/>
</dbReference>